<dbReference type="InterPro" id="IPR019734">
    <property type="entry name" value="TPR_rpt"/>
</dbReference>
<keyword evidence="5" id="KW-1185">Reference proteome</keyword>
<organism evidence="4 5">
    <name type="scientific">Thiohalomonas denitrificans</name>
    <dbReference type="NCBI Taxonomy" id="415747"/>
    <lineage>
        <taxon>Bacteria</taxon>
        <taxon>Pseudomonadati</taxon>
        <taxon>Pseudomonadota</taxon>
        <taxon>Gammaproteobacteria</taxon>
        <taxon>Thiohalomonadales</taxon>
        <taxon>Thiohalomonadaceae</taxon>
        <taxon>Thiohalomonas</taxon>
    </lineage>
</organism>
<dbReference type="PANTHER" id="PTHR45586:SF1">
    <property type="entry name" value="LIPOPOLYSACCHARIDE ASSEMBLY PROTEIN B"/>
    <property type="match status" value="1"/>
</dbReference>
<dbReference type="SMART" id="SM00028">
    <property type="entry name" value="TPR"/>
    <property type="match status" value="12"/>
</dbReference>
<dbReference type="STRING" id="415747.SAMN03097708_00076"/>
<keyword evidence="4" id="KW-0449">Lipoprotein</keyword>
<evidence type="ECO:0000256" key="3">
    <source>
        <dbReference type="PROSITE-ProRule" id="PRU00339"/>
    </source>
</evidence>
<keyword evidence="2 3" id="KW-0802">TPR repeat</keyword>
<evidence type="ECO:0000313" key="5">
    <source>
        <dbReference type="Proteomes" id="UP000199648"/>
    </source>
</evidence>
<dbReference type="AlphaFoldDB" id="A0A1G5PIZ7"/>
<dbReference type="Pfam" id="PF13432">
    <property type="entry name" value="TPR_16"/>
    <property type="match status" value="4"/>
</dbReference>
<dbReference type="OrthoDB" id="5959200at2"/>
<gene>
    <name evidence="4" type="ORF">SAMN03097708_00076</name>
</gene>
<dbReference type="PROSITE" id="PS51257">
    <property type="entry name" value="PROKAR_LIPOPROTEIN"/>
    <property type="match status" value="1"/>
</dbReference>
<accession>A0A1G5PIZ7</accession>
<dbReference type="InterPro" id="IPR011990">
    <property type="entry name" value="TPR-like_helical_dom_sf"/>
</dbReference>
<evidence type="ECO:0000313" key="4">
    <source>
        <dbReference type="EMBL" id="SCZ49171.1"/>
    </source>
</evidence>
<feature type="repeat" description="TPR" evidence="3">
    <location>
        <begin position="297"/>
        <end position="330"/>
    </location>
</feature>
<name>A0A1G5PIZ7_9GAMM</name>
<dbReference type="Pfam" id="PF13181">
    <property type="entry name" value="TPR_8"/>
    <property type="match status" value="1"/>
</dbReference>
<feature type="repeat" description="TPR" evidence="3">
    <location>
        <begin position="633"/>
        <end position="666"/>
    </location>
</feature>
<sequence>MDIVRLGGVASLVFVLSACSWFADPEKLFAQAQQAYADANYREARVRLQALLEQAPRRADAHYLLAKSYLATGKPGSALEAVTTAVGLGFSPETARMTRARALLAVGQPDAVVEFLPTAAELERTDQGEALLLLGHAQARLQLWESATSSYSAAAGFEQLAVEAWLALGRMHLSRNDLEGAQDYLRKAAGKAPEDRRVQLLAGDLALAEDHPKMARQAFSSILTTEYEERAATGLIQAMLAEGDIEAASTEVDRLAERFPQTVQSSFFRAVIAKAAGDYESAIKHASQVYQSQPDFVPGLLIMGEAHLEQGYTSVAGQYLEQAYQIDPDNLHVRLQLARVRERVGEVEGIIELLEPLPVDAEAIAPRLLLALAYRKAGETDAAAAVAAELESFTPEHAGATAVVAELALERADFKKAQELLEAALEENPGSDRLVFLLGKALFAREDTDAAILAWERLLLDTPDHLQARRGLVSAYLQEGRHTDVEEHLRVLLRERSEDVGLRVLLGDVLRQQGKLDSALAVYDEAYAKNPTGEIAVKRYQVQQAAGDESASRTLERHLQQHPKDDRVRTLLAQVYQAAGWVERSIDEYEQVRARHPDQPLVLNNLAWLYHQSGDQRAQALAEKALKLAPDSPEVADTLGRIWMAAGHIERALPLLEKAWSARPENPEIGYSASLAYIEAGKPEKARVILGELLSSGKPFPSRKEAEALRAGL</sequence>
<feature type="repeat" description="TPR" evidence="3">
    <location>
        <begin position="500"/>
        <end position="533"/>
    </location>
</feature>
<evidence type="ECO:0000256" key="2">
    <source>
        <dbReference type="ARBA" id="ARBA00022803"/>
    </source>
</evidence>
<dbReference type="PROSITE" id="PS50005">
    <property type="entry name" value="TPR"/>
    <property type="match status" value="4"/>
</dbReference>
<dbReference type="Gene3D" id="1.25.40.10">
    <property type="entry name" value="Tetratricopeptide repeat domain"/>
    <property type="match status" value="3"/>
</dbReference>
<feature type="repeat" description="TPR" evidence="3">
    <location>
        <begin position="162"/>
        <end position="195"/>
    </location>
</feature>
<proteinExistence type="predicted"/>
<evidence type="ECO:0000256" key="1">
    <source>
        <dbReference type="ARBA" id="ARBA00022737"/>
    </source>
</evidence>
<protein>
    <submittedName>
        <fullName evidence="4">Putative PEP-CTERM system TPR-repeat lipoprotein</fullName>
    </submittedName>
</protein>
<dbReference type="PANTHER" id="PTHR45586">
    <property type="entry name" value="TPR REPEAT-CONTAINING PROTEIN PA4667"/>
    <property type="match status" value="1"/>
</dbReference>
<dbReference type="EMBL" id="FMWD01000001">
    <property type="protein sequence ID" value="SCZ49171.1"/>
    <property type="molecule type" value="Genomic_DNA"/>
</dbReference>
<dbReference type="SUPFAM" id="SSF48452">
    <property type="entry name" value="TPR-like"/>
    <property type="match status" value="3"/>
</dbReference>
<dbReference type="Pfam" id="PF14559">
    <property type="entry name" value="TPR_19"/>
    <property type="match status" value="3"/>
</dbReference>
<reference evidence="4 5" key="1">
    <citation type="submission" date="2016-10" db="EMBL/GenBank/DDBJ databases">
        <authorList>
            <person name="de Groot N.N."/>
        </authorList>
    </citation>
    <scope>NUCLEOTIDE SEQUENCE [LARGE SCALE GENOMIC DNA]</scope>
    <source>
        <strain evidence="4 5">HLD2</strain>
    </source>
</reference>
<dbReference type="Proteomes" id="UP000199648">
    <property type="component" value="Unassembled WGS sequence"/>
</dbReference>
<dbReference type="RefSeq" id="WP_092991483.1">
    <property type="nucleotide sequence ID" value="NZ_FMWD01000001.1"/>
</dbReference>
<keyword evidence="1" id="KW-0677">Repeat</keyword>
<dbReference type="InterPro" id="IPR051012">
    <property type="entry name" value="CellSynth/LPSAsmb/PSIAsmb"/>
</dbReference>